<protein>
    <submittedName>
        <fullName evidence="2">Uncharacterized protein</fullName>
    </submittedName>
</protein>
<dbReference type="AlphaFoldDB" id="A0A0L0S9B2"/>
<accession>A0A0L0S9B2</accession>
<proteinExistence type="predicted"/>
<evidence type="ECO:0000313" key="3">
    <source>
        <dbReference type="Proteomes" id="UP000054350"/>
    </source>
</evidence>
<gene>
    <name evidence="2" type="ORF">AMAG_03334</name>
</gene>
<evidence type="ECO:0000313" key="2">
    <source>
        <dbReference type="EMBL" id="KNE58980.1"/>
    </source>
</evidence>
<dbReference type="EMBL" id="GG745334">
    <property type="protein sequence ID" value="KNE58980.1"/>
    <property type="molecule type" value="Genomic_DNA"/>
</dbReference>
<evidence type="ECO:0000256" key="1">
    <source>
        <dbReference type="SAM" id="MobiDB-lite"/>
    </source>
</evidence>
<feature type="region of interest" description="Disordered" evidence="1">
    <location>
        <begin position="1"/>
        <end position="29"/>
    </location>
</feature>
<dbReference type="VEuPathDB" id="FungiDB:AMAG_03334"/>
<dbReference type="Proteomes" id="UP000054350">
    <property type="component" value="Unassembled WGS sequence"/>
</dbReference>
<sequence>MTRRSRHSSRRGHSPPLSDLALPPGSSVHVENLPMSPKTGLYTSYFDLSHLFPQPEDLGYIVAGEYAAPKMDLLLDALLDSTEVLSFALGYHLRQLNVDVELFLPGDVQENAGHVLGAATGWCVTASMPMSSPGLHLDHVYVNQLLEAHSRDFHTGLAPRWIWTSPFDLHGLAFVLQRDSRDVRKVHEAFYTVLNEVKVLSQYPDQLHTDSHTE</sequence>
<feature type="compositionally biased region" description="Basic residues" evidence="1">
    <location>
        <begin position="1"/>
        <end position="13"/>
    </location>
</feature>
<keyword evidence="3" id="KW-1185">Reference proteome</keyword>
<reference evidence="3" key="2">
    <citation type="submission" date="2009-11" db="EMBL/GenBank/DDBJ databases">
        <title>The Genome Sequence of Allomyces macrogynus strain ATCC 38327.</title>
        <authorList>
            <consortium name="The Broad Institute Genome Sequencing Platform"/>
            <person name="Russ C."/>
            <person name="Cuomo C."/>
            <person name="Shea T."/>
            <person name="Young S.K."/>
            <person name="Zeng Q."/>
            <person name="Koehrsen M."/>
            <person name="Haas B."/>
            <person name="Borodovsky M."/>
            <person name="Guigo R."/>
            <person name="Alvarado L."/>
            <person name="Berlin A."/>
            <person name="Borenstein D."/>
            <person name="Chen Z."/>
            <person name="Engels R."/>
            <person name="Freedman E."/>
            <person name="Gellesch M."/>
            <person name="Goldberg J."/>
            <person name="Griggs A."/>
            <person name="Gujja S."/>
            <person name="Heiman D."/>
            <person name="Hepburn T."/>
            <person name="Howarth C."/>
            <person name="Jen D."/>
            <person name="Larson L."/>
            <person name="Lewis B."/>
            <person name="Mehta T."/>
            <person name="Park D."/>
            <person name="Pearson M."/>
            <person name="Roberts A."/>
            <person name="Saif S."/>
            <person name="Shenoy N."/>
            <person name="Sisk P."/>
            <person name="Stolte C."/>
            <person name="Sykes S."/>
            <person name="Walk T."/>
            <person name="White J."/>
            <person name="Yandava C."/>
            <person name="Burger G."/>
            <person name="Gray M.W."/>
            <person name="Holland P.W.H."/>
            <person name="King N."/>
            <person name="Lang F.B.F."/>
            <person name="Roger A.J."/>
            <person name="Ruiz-Trillo I."/>
            <person name="Lander E."/>
            <person name="Nusbaum C."/>
        </authorList>
    </citation>
    <scope>NUCLEOTIDE SEQUENCE [LARGE SCALE GENOMIC DNA]</scope>
    <source>
        <strain evidence="3">ATCC 38327</strain>
    </source>
</reference>
<name>A0A0L0S9B2_ALLM3</name>
<reference evidence="2 3" key="1">
    <citation type="submission" date="2009-11" db="EMBL/GenBank/DDBJ databases">
        <title>Annotation of Allomyces macrogynus ATCC 38327.</title>
        <authorList>
            <consortium name="The Broad Institute Genome Sequencing Platform"/>
            <person name="Russ C."/>
            <person name="Cuomo C."/>
            <person name="Burger G."/>
            <person name="Gray M.W."/>
            <person name="Holland P.W.H."/>
            <person name="King N."/>
            <person name="Lang F.B.F."/>
            <person name="Roger A.J."/>
            <person name="Ruiz-Trillo I."/>
            <person name="Young S.K."/>
            <person name="Zeng Q."/>
            <person name="Gargeya S."/>
            <person name="Fitzgerald M."/>
            <person name="Haas B."/>
            <person name="Abouelleil A."/>
            <person name="Alvarado L."/>
            <person name="Arachchi H.M."/>
            <person name="Berlin A."/>
            <person name="Chapman S.B."/>
            <person name="Gearin G."/>
            <person name="Goldberg J."/>
            <person name="Griggs A."/>
            <person name="Gujja S."/>
            <person name="Hansen M."/>
            <person name="Heiman D."/>
            <person name="Howarth C."/>
            <person name="Larimer J."/>
            <person name="Lui A."/>
            <person name="MacDonald P.J.P."/>
            <person name="McCowen C."/>
            <person name="Montmayeur A."/>
            <person name="Murphy C."/>
            <person name="Neiman D."/>
            <person name="Pearson M."/>
            <person name="Priest M."/>
            <person name="Roberts A."/>
            <person name="Saif S."/>
            <person name="Shea T."/>
            <person name="Sisk P."/>
            <person name="Stolte C."/>
            <person name="Sykes S."/>
            <person name="Wortman J."/>
            <person name="Nusbaum C."/>
            <person name="Birren B."/>
        </authorList>
    </citation>
    <scope>NUCLEOTIDE SEQUENCE [LARGE SCALE GENOMIC DNA]</scope>
    <source>
        <strain evidence="2 3">ATCC 38327</strain>
    </source>
</reference>
<dbReference type="OrthoDB" id="10459380at2759"/>
<organism evidence="2 3">
    <name type="scientific">Allomyces macrogynus (strain ATCC 38327)</name>
    <name type="common">Allomyces javanicus var. macrogynus</name>
    <dbReference type="NCBI Taxonomy" id="578462"/>
    <lineage>
        <taxon>Eukaryota</taxon>
        <taxon>Fungi</taxon>
        <taxon>Fungi incertae sedis</taxon>
        <taxon>Blastocladiomycota</taxon>
        <taxon>Blastocladiomycetes</taxon>
        <taxon>Blastocladiales</taxon>
        <taxon>Blastocladiaceae</taxon>
        <taxon>Allomyces</taxon>
    </lineage>
</organism>